<gene>
    <name evidence="2" type="ORF">F5544_10000</name>
</gene>
<dbReference type="RefSeq" id="WP_167472949.1">
    <property type="nucleotide sequence ID" value="NZ_CP046172.1"/>
</dbReference>
<keyword evidence="3" id="KW-1185">Reference proteome</keyword>
<feature type="region of interest" description="Disordered" evidence="1">
    <location>
        <begin position="422"/>
        <end position="444"/>
    </location>
</feature>
<feature type="compositionally biased region" description="Basic and acidic residues" evidence="1">
    <location>
        <begin position="433"/>
        <end position="444"/>
    </location>
</feature>
<evidence type="ECO:0000313" key="2">
    <source>
        <dbReference type="EMBL" id="QIS09900.1"/>
    </source>
</evidence>
<dbReference type="AlphaFoldDB" id="A0A6G9Y9V2"/>
<sequence>MPAADTLFDLPTPAQDPVLPICWSYGMGAESTAGVMRTLLEPGFGPPELLDDLSNLIVMTAQTGDEWASTCELVERFVLPILTEHHVRMVEVARAGPAVADGIVVMQDTREPVHLHSDPDMHGFLSLSRENRTNGVMPQLGGTRKCSIKAKGWPLDQWRARELGTTPYLHAVGYNVDEGSRILTDSAVQFGGRRRPFYPIHEIGWTRQQCRQYLYDLFGVWWPKSLCRQCCFVSRDEWPEQLARFNAAPAEAVHHLIDEYMAVALNRHAGLFGRAGTLAARLRRDDAAAVLELLEQELAAIEWALYRVRRCYFAPAQAWRSVEIAHRGNRDTEQQLLHRLALGLDLEPVTEAGHTRLWLAHPTGDHYPHTETFYVAAPAEVRPKQRAGFEPRFAAHAADQLRELDSAAADLLHALTDATFSPLPSIQSSPRLPDLHTTRTEAST</sequence>
<evidence type="ECO:0000313" key="3">
    <source>
        <dbReference type="Proteomes" id="UP000503540"/>
    </source>
</evidence>
<evidence type="ECO:0000256" key="1">
    <source>
        <dbReference type="SAM" id="MobiDB-lite"/>
    </source>
</evidence>
<name>A0A6G9Y9V2_9NOCA</name>
<dbReference type="KEGG" id="nah:F5544_10000"/>
<dbReference type="Proteomes" id="UP000503540">
    <property type="component" value="Chromosome"/>
</dbReference>
<reference evidence="2 3" key="1">
    <citation type="journal article" date="2019" name="ACS Chem. Biol.">
        <title>Identification and Mobilization of a Cryptic Antibiotic Biosynthesis Gene Locus from a Human-Pathogenic Nocardia Isolate.</title>
        <authorList>
            <person name="Herisse M."/>
            <person name="Ishida K."/>
            <person name="Porter J.L."/>
            <person name="Howden B."/>
            <person name="Hertweck C."/>
            <person name="Stinear T.P."/>
            <person name="Pidot S.J."/>
        </authorList>
    </citation>
    <scope>NUCLEOTIDE SEQUENCE [LARGE SCALE GENOMIC DNA]</scope>
    <source>
        <strain evidence="2 3">AUSMDU00012717</strain>
    </source>
</reference>
<proteinExistence type="predicted"/>
<dbReference type="EMBL" id="CP046172">
    <property type="protein sequence ID" value="QIS09900.1"/>
    <property type="molecule type" value="Genomic_DNA"/>
</dbReference>
<accession>A0A6G9Y9V2</accession>
<protein>
    <submittedName>
        <fullName evidence="2">Uncharacterized protein</fullName>
    </submittedName>
</protein>
<organism evidence="2 3">
    <name type="scientific">Nocardia arthritidis</name>
    <dbReference type="NCBI Taxonomy" id="228602"/>
    <lineage>
        <taxon>Bacteria</taxon>
        <taxon>Bacillati</taxon>
        <taxon>Actinomycetota</taxon>
        <taxon>Actinomycetes</taxon>
        <taxon>Mycobacteriales</taxon>
        <taxon>Nocardiaceae</taxon>
        <taxon>Nocardia</taxon>
    </lineage>
</organism>